<dbReference type="InterPro" id="IPR002110">
    <property type="entry name" value="Ankyrin_rpt"/>
</dbReference>
<dbReference type="InterPro" id="IPR036770">
    <property type="entry name" value="Ankyrin_rpt-contain_sf"/>
</dbReference>
<organism evidence="4 5">
    <name type="scientific">Euplotes crassus</name>
    <dbReference type="NCBI Taxonomy" id="5936"/>
    <lineage>
        <taxon>Eukaryota</taxon>
        <taxon>Sar</taxon>
        <taxon>Alveolata</taxon>
        <taxon>Ciliophora</taxon>
        <taxon>Intramacronucleata</taxon>
        <taxon>Spirotrichea</taxon>
        <taxon>Hypotrichia</taxon>
        <taxon>Euplotida</taxon>
        <taxon>Euplotidae</taxon>
        <taxon>Moneuplotes</taxon>
    </lineage>
</organism>
<dbReference type="GO" id="GO:0004842">
    <property type="term" value="F:ubiquitin-protein transferase activity"/>
    <property type="evidence" value="ECO:0007669"/>
    <property type="project" value="TreeGrafter"/>
</dbReference>
<keyword evidence="1" id="KW-0677">Repeat</keyword>
<dbReference type="Proteomes" id="UP001295684">
    <property type="component" value="Unassembled WGS sequence"/>
</dbReference>
<dbReference type="EMBL" id="CAMPGE010015117">
    <property type="protein sequence ID" value="CAI2373759.1"/>
    <property type="molecule type" value="Genomic_DNA"/>
</dbReference>
<evidence type="ECO:0000313" key="5">
    <source>
        <dbReference type="Proteomes" id="UP001295684"/>
    </source>
</evidence>
<name>A0AAD2CX66_EUPCR</name>
<dbReference type="SMART" id="SM00248">
    <property type="entry name" value="ANK"/>
    <property type="match status" value="4"/>
</dbReference>
<evidence type="ECO:0000313" key="4">
    <source>
        <dbReference type="EMBL" id="CAI2373759.1"/>
    </source>
</evidence>
<evidence type="ECO:0008006" key="6">
    <source>
        <dbReference type="Google" id="ProtNLM"/>
    </source>
</evidence>
<evidence type="ECO:0000256" key="3">
    <source>
        <dbReference type="PROSITE-ProRule" id="PRU00023"/>
    </source>
</evidence>
<feature type="repeat" description="ANK" evidence="3">
    <location>
        <begin position="95"/>
        <end position="127"/>
    </location>
</feature>
<reference evidence="4" key="1">
    <citation type="submission" date="2023-07" db="EMBL/GenBank/DDBJ databases">
        <authorList>
            <consortium name="AG Swart"/>
            <person name="Singh M."/>
            <person name="Singh A."/>
            <person name="Seah K."/>
            <person name="Emmerich C."/>
        </authorList>
    </citation>
    <scope>NUCLEOTIDE SEQUENCE</scope>
    <source>
        <strain evidence="4">DP1</strain>
    </source>
</reference>
<dbReference type="SUPFAM" id="SSF48403">
    <property type="entry name" value="Ankyrin repeat"/>
    <property type="match status" value="1"/>
</dbReference>
<dbReference type="PANTHER" id="PTHR24171">
    <property type="entry name" value="ANKYRIN REPEAT DOMAIN-CONTAINING PROTEIN 39-RELATED"/>
    <property type="match status" value="1"/>
</dbReference>
<gene>
    <name evidence="4" type="ORF">ECRASSUSDP1_LOCUS15107</name>
</gene>
<protein>
    <recommendedName>
        <fullName evidence="6">Ankyrin repeat protein</fullName>
    </recommendedName>
</protein>
<dbReference type="PANTHER" id="PTHR24171:SF8">
    <property type="entry name" value="BRCA1-ASSOCIATED RING DOMAIN PROTEIN 1"/>
    <property type="match status" value="1"/>
</dbReference>
<sequence>MEMDISRLAYKDESKEEVYYDDLTLIQKIYDNSIKDLEKFDFTIRNLNFHIEHAETELDEKVTPLTAASYLGRHEIVCMILENTSVEIDLPTEGVGMTPLSAACVGGHYLVVKTLVENGADINLATSLDFPPMYYCFLRMQETVNMFENKNICCKIAEILLQAGADINFTRNGKTLLMKFCTIPYEKLNEFQKNMNLEIVKFLLEHGADKSFKTSKGETAYDLAEKQPCSKEIIQILDTIEQKYFYDNEDYERLRDEPVLHTKEKKDKPKVIIEENEVKVGCCSSFFSLCGS</sequence>
<dbReference type="AlphaFoldDB" id="A0AAD2CX66"/>
<dbReference type="GO" id="GO:0085020">
    <property type="term" value="P:protein K6-linked ubiquitination"/>
    <property type="evidence" value="ECO:0007669"/>
    <property type="project" value="TreeGrafter"/>
</dbReference>
<evidence type="ECO:0000256" key="1">
    <source>
        <dbReference type="ARBA" id="ARBA00022737"/>
    </source>
</evidence>
<dbReference type="PROSITE" id="PS50088">
    <property type="entry name" value="ANK_REPEAT"/>
    <property type="match status" value="1"/>
</dbReference>
<proteinExistence type="predicted"/>
<keyword evidence="5" id="KW-1185">Reference proteome</keyword>
<accession>A0AAD2CX66</accession>
<dbReference type="PRINTS" id="PR01415">
    <property type="entry name" value="ANKYRIN"/>
</dbReference>
<keyword evidence="2 3" id="KW-0040">ANK repeat</keyword>
<comment type="caution">
    <text evidence="4">The sequence shown here is derived from an EMBL/GenBank/DDBJ whole genome shotgun (WGS) entry which is preliminary data.</text>
</comment>
<dbReference type="Pfam" id="PF12796">
    <property type="entry name" value="Ank_2"/>
    <property type="match status" value="1"/>
</dbReference>
<dbReference type="Gene3D" id="1.25.40.20">
    <property type="entry name" value="Ankyrin repeat-containing domain"/>
    <property type="match status" value="2"/>
</dbReference>
<evidence type="ECO:0000256" key="2">
    <source>
        <dbReference type="ARBA" id="ARBA00023043"/>
    </source>
</evidence>
<dbReference type="PROSITE" id="PS50297">
    <property type="entry name" value="ANK_REP_REGION"/>
    <property type="match status" value="1"/>
</dbReference>